<dbReference type="InterPro" id="IPR007865">
    <property type="entry name" value="Aminopep_P_N"/>
</dbReference>
<evidence type="ECO:0000313" key="12">
    <source>
        <dbReference type="EMBL" id="GAA4820689.1"/>
    </source>
</evidence>
<organism evidence="12 13">
    <name type="scientific">Algivirga pacifica</name>
    <dbReference type="NCBI Taxonomy" id="1162670"/>
    <lineage>
        <taxon>Bacteria</taxon>
        <taxon>Pseudomonadati</taxon>
        <taxon>Bacteroidota</taxon>
        <taxon>Cytophagia</taxon>
        <taxon>Cytophagales</taxon>
        <taxon>Flammeovirgaceae</taxon>
        <taxon>Algivirga</taxon>
    </lineage>
</organism>
<dbReference type="SMART" id="SM01011">
    <property type="entry name" value="AMP_N"/>
    <property type="match status" value="1"/>
</dbReference>
<keyword evidence="6 10" id="KW-0479">Metal-binding</keyword>
<name>A0ABP9CXW1_9BACT</name>
<dbReference type="InterPro" id="IPR001131">
    <property type="entry name" value="Peptidase_M24B_aminopep-P_CS"/>
</dbReference>
<keyword evidence="5" id="KW-0645">Protease</keyword>
<dbReference type="InterPro" id="IPR000994">
    <property type="entry name" value="Pept_M24"/>
</dbReference>
<evidence type="ECO:0000256" key="3">
    <source>
        <dbReference type="ARBA" id="ARBA00008766"/>
    </source>
</evidence>
<evidence type="ECO:0000256" key="2">
    <source>
        <dbReference type="ARBA" id="ARBA00001936"/>
    </source>
</evidence>
<dbReference type="EMBL" id="BAABJX010000003">
    <property type="protein sequence ID" value="GAA4820689.1"/>
    <property type="molecule type" value="Genomic_DNA"/>
</dbReference>
<comment type="caution">
    <text evidence="12">The sequence shown here is derived from an EMBL/GenBank/DDBJ whole genome shotgun (WGS) entry which is preliminary data.</text>
</comment>
<dbReference type="SUPFAM" id="SSF55920">
    <property type="entry name" value="Creatinase/aminopeptidase"/>
    <property type="match status" value="1"/>
</dbReference>
<gene>
    <name evidence="12" type="ORF">GCM10023331_01310</name>
</gene>
<comment type="catalytic activity">
    <reaction evidence="1">
        <text>Release of any N-terminal amino acid, including proline, that is linked to proline, even from a dipeptide or tripeptide.</text>
        <dbReference type="EC" id="3.4.11.9"/>
    </reaction>
</comment>
<dbReference type="PANTHER" id="PTHR43226:SF4">
    <property type="entry name" value="XAA-PRO AMINOPEPTIDASE 3"/>
    <property type="match status" value="1"/>
</dbReference>
<dbReference type="Pfam" id="PF05195">
    <property type="entry name" value="AMP_N"/>
    <property type="match status" value="1"/>
</dbReference>
<feature type="domain" description="Aminopeptidase P N-terminal" evidence="11">
    <location>
        <begin position="31"/>
        <end position="169"/>
    </location>
</feature>
<dbReference type="RefSeq" id="WP_345368482.1">
    <property type="nucleotide sequence ID" value="NZ_BAABJX010000003.1"/>
</dbReference>
<dbReference type="InterPro" id="IPR052433">
    <property type="entry name" value="X-Pro_dipept-like"/>
</dbReference>
<evidence type="ECO:0000259" key="11">
    <source>
        <dbReference type="SMART" id="SM01011"/>
    </source>
</evidence>
<evidence type="ECO:0000256" key="4">
    <source>
        <dbReference type="ARBA" id="ARBA00012574"/>
    </source>
</evidence>
<dbReference type="EC" id="3.4.11.9" evidence="4"/>
<comment type="cofactor">
    <cofactor evidence="2">
        <name>Mn(2+)</name>
        <dbReference type="ChEBI" id="CHEBI:29035"/>
    </cofactor>
</comment>
<evidence type="ECO:0000256" key="8">
    <source>
        <dbReference type="ARBA" id="ARBA00023049"/>
    </source>
</evidence>
<dbReference type="PROSITE" id="PS00491">
    <property type="entry name" value="PROLINE_PEPTIDASE"/>
    <property type="match status" value="1"/>
</dbReference>
<evidence type="ECO:0000256" key="1">
    <source>
        <dbReference type="ARBA" id="ARBA00001424"/>
    </source>
</evidence>
<comment type="similarity">
    <text evidence="3 10">Belongs to the peptidase M24B family.</text>
</comment>
<dbReference type="SUPFAM" id="SSF53092">
    <property type="entry name" value="Creatinase/prolidase N-terminal domain"/>
    <property type="match status" value="1"/>
</dbReference>
<dbReference type="PANTHER" id="PTHR43226">
    <property type="entry name" value="XAA-PRO AMINOPEPTIDASE 3"/>
    <property type="match status" value="1"/>
</dbReference>
<keyword evidence="9" id="KW-0464">Manganese</keyword>
<dbReference type="Gene3D" id="3.90.230.10">
    <property type="entry name" value="Creatinase/methionine aminopeptidase superfamily"/>
    <property type="match status" value="1"/>
</dbReference>
<keyword evidence="8" id="KW-0482">Metalloprotease</keyword>
<evidence type="ECO:0000256" key="7">
    <source>
        <dbReference type="ARBA" id="ARBA00022801"/>
    </source>
</evidence>
<dbReference type="InterPro" id="IPR029149">
    <property type="entry name" value="Creatin/AminoP/Spt16_N"/>
</dbReference>
<dbReference type="Proteomes" id="UP001500298">
    <property type="component" value="Unassembled WGS sequence"/>
</dbReference>
<accession>A0ABP9CXW1</accession>
<dbReference type="Pfam" id="PF00557">
    <property type="entry name" value="Peptidase_M24"/>
    <property type="match status" value="1"/>
</dbReference>
<keyword evidence="7" id="KW-0378">Hydrolase</keyword>
<dbReference type="Gene3D" id="3.40.350.10">
    <property type="entry name" value="Creatinase/prolidase N-terminal domain"/>
    <property type="match status" value="1"/>
</dbReference>
<sequence>MKIRLTFLITVFLVGMDHLQAQYKYEPKDVLTKDFHANRREAVRAKLSKNSVAVFFANPVRNRANDVDYVYHQDPDLYYLTGYKEPNATLLIFSEPVDINGKQFKELFFVQPRSEQSEMWNGERLGIERTKERTGIEGVFANDFFDDLPLDFKSFDKVLMYELKGDVRDNRNDEGDLYSMMQYFKEVTDYPEADFSETEDQLYTLIETADEYSAANVAKVIGRAMENDPSLAKNETLKAYQNASTLEERTLVVEKLPKTNIDLNQLHVIMGALREVKLEEEISMLKKAVRISAMGQVEVMKAMHPGMSEREVQGIHEFVFKKYGAEFEGYPSIVGGGHNGCVLHYIENNKPQLTKDEMILMDLGAEYRGYTADVTRTIPVNGKFSKEQKAIYEIVYKAQEAGIQACQVGEDFSAPYIASVKEIKEGLMKLGIIKTEADYGIYLPHGVSHHIGLDVHDKSNYSDFQENMVITVEPGIYIPENSPCDPKWWGIAVRIEDDILITSKGPVNLSEEAPRHWKEIEKVMKQESVLEKWELPVIE</sequence>
<evidence type="ECO:0000256" key="5">
    <source>
        <dbReference type="ARBA" id="ARBA00022670"/>
    </source>
</evidence>
<keyword evidence="13" id="KW-1185">Reference proteome</keyword>
<evidence type="ECO:0000256" key="6">
    <source>
        <dbReference type="ARBA" id="ARBA00022723"/>
    </source>
</evidence>
<evidence type="ECO:0000313" key="13">
    <source>
        <dbReference type="Proteomes" id="UP001500298"/>
    </source>
</evidence>
<evidence type="ECO:0000256" key="9">
    <source>
        <dbReference type="ARBA" id="ARBA00023211"/>
    </source>
</evidence>
<protein>
    <recommendedName>
        <fullName evidence="4">Xaa-Pro aminopeptidase</fullName>
        <ecNumber evidence="4">3.4.11.9</ecNumber>
    </recommendedName>
</protein>
<evidence type="ECO:0000256" key="10">
    <source>
        <dbReference type="RuleBase" id="RU000590"/>
    </source>
</evidence>
<proteinExistence type="inferred from homology"/>
<reference evidence="13" key="1">
    <citation type="journal article" date="2019" name="Int. J. Syst. Evol. Microbiol.">
        <title>The Global Catalogue of Microorganisms (GCM) 10K type strain sequencing project: providing services to taxonomists for standard genome sequencing and annotation.</title>
        <authorList>
            <consortium name="The Broad Institute Genomics Platform"/>
            <consortium name="The Broad Institute Genome Sequencing Center for Infectious Disease"/>
            <person name="Wu L."/>
            <person name="Ma J."/>
        </authorList>
    </citation>
    <scope>NUCLEOTIDE SEQUENCE [LARGE SCALE GENOMIC DNA]</scope>
    <source>
        <strain evidence="13">JCM 18326</strain>
    </source>
</reference>
<dbReference type="CDD" id="cd01087">
    <property type="entry name" value="Prolidase"/>
    <property type="match status" value="1"/>
</dbReference>
<dbReference type="InterPro" id="IPR036005">
    <property type="entry name" value="Creatinase/aminopeptidase-like"/>
</dbReference>